<dbReference type="GO" id="GO:0006508">
    <property type="term" value="P:proteolysis"/>
    <property type="evidence" value="ECO:0007669"/>
    <property type="project" value="UniProtKB-KW"/>
</dbReference>
<accession>A0A815VPD1</accession>
<dbReference type="CDD" id="cd14789">
    <property type="entry name" value="Tiki"/>
    <property type="match status" value="1"/>
</dbReference>
<dbReference type="Proteomes" id="UP000663855">
    <property type="component" value="Unassembled WGS sequence"/>
</dbReference>
<sequence length="282" mass="33081">MLNKILQLVFFITISYTTCSCSHLWRIERSPPSYIFGTMHVSHERVWPYISKEIRQAFSSSTHVYGEIDTINMNYWDDFLRCIVNRTRRVERSTNAATPGKIVDVHLMMEARRSNKTTGSLETPEYFCEKLFMVANSTTWTLAVDTIKSRVKNGTFGEPKMYEPEEFLKAYICSEFDDEYMENLWNTSTEFDGIVMRDENMSRRIHSLLKKSKKNRYFFAVGAGHMLGKRENLIVRLKKYGYKITRICAYEKLILKKFGCKKRKIMEGCIKKRLAPKGKDVN</sequence>
<dbReference type="PANTHER" id="PTHR31120">
    <property type="entry name" value="METALLOPROTEASE TIKI"/>
    <property type="match status" value="1"/>
</dbReference>
<feature type="chain" id="PRO_5035688213" description="Metalloprotease TIKI homolog" evidence="14">
    <location>
        <begin position="22"/>
        <end position="282"/>
    </location>
</feature>
<evidence type="ECO:0000313" key="17">
    <source>
        <dbReference type="EMBL" id="CAF2062083.1"/>
    </source>
</evidence>
<keyword evidence="5" id="KW-0812">Transmembrane</keyword>
<comment type="cofactor">
    <cofactor evidence="1">
        <name>Co(2+)</name>
        <dbReference type="ChEBI" id="CHEBI:48828"/>
    </cofactor>
</comment>
<dbReference type="GO" id="GO:0030178">
    <property type="term" value="P:negative regulation of Wnt signaling pathway"/>
    <property type="evidence" value="ECO:0007669"/>
    <property type="project" value="UniProtKB-UniRule"/>
</dbReference>
<evidence type="ECO:0000256" key="2">
    <source>
        <dbReference type="ARBA" id="ARBA00004479"/>
    </source>
</evidence>
<dbReference type="Pfam" id="PF01963">
    <property type="entry name" value="TraB_PrgY_gumN"/>
    <property type="match status" value="2"/>
</dbReference>
<evidence type="ECO:0000256" key="8">
    <source>
        <dbReference type="ARBA" id="ARBA00022801"/>
    </source>
</evidence>
<evidence type="ECO:0000256" key="13">
    <source>
        <dbReference type="RuleBase" id="RU369069"/>
    </source>
</evidence>
<keyword evidence="13" id="KW-1003">Cell membrane</keyword>
<proteinExistence type="inferred from homology"/>
<evidence type="ECO:0000313" key="16">
    <source>
        <dbReference type="EMBL" id="CAF1533069.1"/>
    </source>
</evidence>
<feature type="signal peptide" evidence="14">
    <location>
        <begin position="1"/>
        <end position="21"/>
    </location>
</feature>
<comment type="subcellular location">
    <subcellularLocation>
        <location evidence="13">Cell membrane</location>
        <topology evidence="13">Single-pass type I membrane protein</topology>
    </subcellularLocation>
    <subcellularLocation>
        <location evidence="2">Membrane</location>
        <topology evidence="2">Single-pass type I membrane protein</topology>
    </subcellularLocation>
</comment>
<keyword evidence="8 13" id="KW-0378">Hydrolase</keyword>
<evidence type="ECO:0000256" key="1">
    <source>
        <dbReference type="ARBA" id="ARBA00001941"/>
    </source>
</evidence>
<dbReference type="PROSITE" id="PS51257">
    <property type="entry name" value="PROKAR_LIPOPROTEIN"/>
    <property type="match status" value="1"/>
</dbReference>
<keyword evidence="12" id="KW-0325">Glycoprotein</keyword>
<dbReference type="EMBL" id="CAJNRE010007065">
    <property type="protein sequence ID" value="CAF2062083.1"/>
    <property type="molecule type" value="Genomic_DNA"/>
</dbReference>
<comment type="similarity">
    <text evidence="3 13">Belongs to the TIKI family.</text>
</comment>
<keyword evidence="7 13" id="KW-0732">Signal</keyword>
<evidence type="ECO:0000256" key="7">
    <source>
        <dbReference type="ARBA" id="ARBA00022729"/>
    </source>
</evidence>
<dbReference type="Proteomes" id="UP000663824">
    <property type="component" value="Unassembled WGS sequence"/>
</dbReference>
<evidence type="ECO:0000256" key="4">
    <source>
        <dbReference type="ARBA" id="ARBA00022670"/>
    </source>
</evidence>
<evidence type="ECO:0000256" key="14">
    <source>
        <dbReference type="SAM" id="SignalP"/>
    </source>
</evidence>
<reference evidence="16" key="1">
    <citation type="submission" date="2021-02" db="EMBL/GenBank/DDBJ databases">
        <authorList>
            <person name="Nowell W R."/>
        </authorList>
    </citation>
    <scope>NUCLEOTIDE SEQUENCE</scope>
</reference>
<evidence type="ECO:0000256" key="12">
    <source>
        <dbReference type="ARBA" id="ARBA00023180"/>
    </source>
</evidence>
<name>A0A815VPD1_9BILA</name>
<dbReference type="PANTHER" id="PTHR31120:SF6">
    <property type="entry name" value="METALLOPROTEASE TIKI HOMOLOG"/>
    <property type="match status" value="1"/>
</dbReference>
<dbReference type="GO" id="GO:0016055">
    <property type="term" value="P:Wnt signaling pathway"/>
    <property type="evidence" value="ECO:0007669"/>
    <property type="project" value="UniProtKB-KW"/>
</dbReference>
<protein>
    <recommendedName>
        <fullName evidence="13">Metalloprotease TIKI homolog</fullName>
        <ecNumber evidence="13">3.4.-.-</ecNumber>
    </recommendedName>
</protein>
<dbReference type="EMBL" id="CAJNOV010002309">
    <property type="protein sequence ID" value="CAF1099193.1"/>
    <property type="molecule type" value="Genomic_DNA"/>
</dbReference>
<keyword evidence="13" id="KW-0879">Wnt signaling pathway</keyword>
<dbReference type="AlphaFoldDB" id="A0A815VPD1"/>
<evidence type="ECO:0000256" key="5">
    <source>
        <dbReference type="ARBA" id="ARBA00022692"/>
    </source>
</evidence>
<keyword evidence="6 13" id="KW-0479">Metal-binding</keyword>
<evidence type="ECO:0000256" key="6">
    <source>
        <dbReference type="ARBA" id="ARBA00022723"/>
    </source>
</evidence>
<evidence type="ECO:0000313" key="15">
    <source>
        <dbReference type="EMBL" id="CAF1099193.1"/>
    </source>
</evidence>
<dbReference type="GO" id="GO:0005886">
    <property type="term" value="C:plasma membrane"/>
    <property type="evidence" value="ECO:0007669"/>
    <property type="project" value="UniProtKB-SubCell"/>
</dbReference>
<evidence type="ECO:0000256" key="10">
    <source>
        <dbReference type="ARBA" id="ARBA00023049"/>
    </source>
</evidence>
<keyword evidence="11" id="KW-0472">Membrane</keyword>
<comment type="function">
    <text evidence="13">Metalloprotease that acts as a negative regulator of the Wnt signaling pathway.</text>
</comment>
<evidence type="ECO:0000256" key="9">
    <source>
        <dbReference type="ARBA" id="ARBA00022989"/>
    </source>
</evidence>
<comment type="caution">
    <text evidence="16">The sequence shown here is derived from an EMBL/GenBank/DDBJ whole genome shotgun (WGS) entry which is preliminary data.</text>
</comment>
<keyword evidence="10 13" id="KW-0482">Metalloprotease</keyword>
<evidence type="ECO:0000256" key="11">
    <source>
        <dbReference type="ARBA" id="ARBA00023136"/>
    </source>
</evidence>
<evidence type="ECO:0000256" key="3">
    <source>
        <dbReference type="ARBA" id="ARBA00008261"/>
    </source>
</evidence>
<evidence type="ECO:0000313" key="18">
    <source>
        <dbReference type="Proteomes" id="UP000663834"/>
    </source>
</evidence>
<comment type="cofactor">
    <cofactor evidence="13">
        <name>Mn(2+)</name>
        <dbReference type="ChEBI" id="CHEBI:29035"/>
    </cofactor>
    <cofactor evidence="13">
        <name>Co(2+)</name>
        <dbReference type="ChEBI" id="CHEBI:48828"/>
    </cofactor>
    <text evidence="13">Divalent metal cations. Mn(2+) or Co(2+).</text>
</comment>
<dbReference type="EC" id="3.4.-.-" evidence="13"/>
<dbReference type="InterPro" id="IPR002816">
    <property type="entry name" value="TraB/PrgY/GumN_fam"/>
</dbReference>
<keyword evidence="4 13" id="KW-0645">Protease</keyword>
<dbReference type="InterPro" id="IPR040230">
    <property type="entry name" value="TIKI1/2-like"/>
</dbReference>
<organism evidence="16 18">
    <name type="scientific">Rotaria magnacalcarata</name>
    <dbReference type="NCBI Taxonomy" id="392030"/>
    <lineage>
        <taxon>Eukaryota</taxon>
        <taxon>Metazoa</taxon>
        <taxon>Spiralia</taxon>
        <taxon>Gnathifera</taxon>
        <taxon>Rotifera</taxon>
        <taxon>Eurotatoria</taxon>
        <taxon>Bdelloidea</taxon>
        <taxon>Philodinida</taxon>
        <taxon>Philodinidae</taxon>
        <taxon>Rotaria</taxon>
    </lineage>
</organism>
<dbReference type="EMBL" id="CAJNOW010008245">
    <property type="protein sequence ID" value="CAF1533069.1"/>
    <property type="molecule type" value="Genomic_DNA"/>
</dbReference>
<dbReference type="GO" id="GO:0004222">
    <property type="term" value="F:metalloendopeptidase activity"/>
    <property type="evidence" value="ECO:0007669"/>
    <property type="project" value="UniProtKB-UniRule"/>
</dbReference>
<dbReference type="GO" id="GO:0046872">
    <property type="term" value="F:metal ion binding"/>
    <property type="evidence" value="ECO:0007669"/>
    <property type="project" value="UniProtKB-UniRule"/>
</dbReference>
<gene>
    <name evidence="15" type="ORF">CJN711_LOCUS7068</name>
    <name evidence="16" type="ORF">KQP761_LOCUS16436</name>
    <name evidence="17" type="ORF">MBJ925_LOCUS15136</name>
</gene>
<dbReference type="OrthoDB" id="10040378at2759"/>
<keyword evidence="9" id="KW-1133">Transmembrane helix</keyword>
<dbReference type="Proteomes" id="UP000663834">
    <property type="component" value="Unassembled WGS sequence"/>
</dbReference>